<proteinExistence type="predicted"/>
<feature type="coiled-coil region" evidence="1">
    <location>
        <begin position="1026"/>
        <end position="1101"/>
    </location>
</feature>
<evidence type="ECO:0000313" key="4">
    <source>
        <dbReference type="EMBL" id="KAF4451704.1"/>
    </source>
</evidence>
<dbReference type="Pfam" id="PF06985">
    <property type="entry name" value="HET"/>
    <property type="match status" value="1"/>
</dbReference>
<feature type="compositionally biased region" description="Polar residues" evidence="2">
    <location>
        <begin position="618"/>
        <end position="628"/>
    </location>
</feature>
<keyword evidence="5" id="KW-1185">Reference proteome</keyword>
<feature type="compositionally biased region" description="Low complexity" evidence="2">
    <location>
        <begin position="1"/>
        <end position="13"/>
    </location>
</feature>
<dbReference type="EMBL" id="JAADJG010000212">
    <property type="protein sequence ID" value="KAF4451704.1"/>
    <property type="molecule type" value="Genomic_DNA"/>
</dbReference>
<feature type="region of interest" description="Disordered" evidence="2">
    <location>
        <begin position="1"/>
        <end position="20"/>
    </location>
</feature>
<comment type="caution">
    <text evidence="4">The sequence shown here is derived from an EMBL/GenBank/DDBJ whole genome shotgun (WGS) entry which is preliminary data.</text>
</comment>
<dbReference type="PANTHER" id="PTHR33112:SF16">
    <property type="entry name" value="HETEROKARYON INCOMPATIBILITY DOMAIN-CONTAINING PROTEIN"/>
    <property type="match status" value="1"/>
</dbReference>
<accession>A0A8H4KLW4</accession>
<evidence type="ECO:0000259" key="3">
    <source>
        <dbReference type="Pfam" id="PF06985"/>
    </source>
</evidence>
<feature type="region of interest" description="Disordered" evidence="2">
    <location>
        <begin position="1175"/>
        <end position="1194"/>
    </location>
</feature>
<reference evidence="4" key="1">
    <citation type="submission" date="2020-01" db="EMBL/GenBank/DDBJ databases">
        <title>Identification and distribution of gene clusters putatively required for synthesis of sphingolipid metabolism inhibitors in phylogenetically diverse species of the filamentous fungus Fusarium.</title>
        <authorList>
            <person name="Kim H.-S."/>
            <person name="Busman M."/>
            <person name="Brown D.W."/>
            <person name="Divon H."/>
            <person name="Uhlig S."/>
            <person name="Proctor R.H."/>
        </authorList>
    </citation>
    <scope>NUCLEOTIDE SEQUENCE</scope>
    <source>
        <strain evidence="4">NRRL 53441</strain>
    </source>
</reference>
<dbReference type="Proteomes" id="UP000605986">
    <property type="component" value="Unassembled WGS sequence"/>
</dbReference>
<organism evidence="4 5">
    <name type="scientific">Fusarium austroafricanum</name>
    <dbReference type="NCBI Taxonomy" id="2364996"/>
    <lineage>
        <taxon>Eukaryota</taxon>
        <taxon>Fungi</taxon>
        <taxon>Dikarya</taxon>
        <taxon>Ascomycota</taxon>
        <taxon>Pezizomycotina</taxon>
        <taxon>Sordariomycetes</taxon>
        <taxon>Hypocreomycetidae</taxon>
        <taxon>Hypocreales</taxon>
        <taxon>Nectriaceae</taxon>
        <taxon>Fusarium</taxon>
        <taxon>Fusarium concolor species complex</taxon>
    </lineage>
</organism>
<feature type="domain" description="Heterokaryon incompatibility" evidence="3">
    <location>
        <begin position="223"/>
        <end position="371"/>
    </location>
</feature>
<feature type="region of interest" description="Disordered" evidence="2">
    <location>
        <begin position="612"/>
        <end position="636"/>
    </location>
</feature>
<keyword evidence="1" id="KW-0175">Coiled coil</keyword>
<protein>
    <submittedName>
        <fullName evidence="4">Heterokaryon incompatibility protein</fullName>
    </submittedName>
</protein>
<name>A0A8H4KLW4_9HYPO</name>
<dbReference type="InterPro" id="IPR010730">
    <property type="entry name" value="HET"/>
</dbReference>
<evidence type="ECO:0000256" key="2">
    <source>
        <dbReference type="SAM" id="MobiDB-lite"/>
    </source>
</evidence>
<feature type="region of interest" description="Disordered" evidence="2">
    <location>
        <begin position="712"/>
        <end position="733"/>
    </location>
</feature>
<evidence type="ECO:0000313" key="5">
    <source>
        <dbReference type="Proteomes" id="UP000605986"/>
    </source>
</evidence>
<dbReference type="PANTHER" id="PTHR33112">
    <property type="entry name" value="DOMAIN PROTEIN, PUTATIVE-RELATED"/>
    <property type="match status" value="1"/>
</dbReference>
<sequence length="1371" mass="154567">MASSSHNSSNPSDSQHDLIATQSPPKIHDLKCGSKLGLCDGFLTGLAGVVSNPPELKFVWVLKDSAPKYPQLARSAELGCSWCRWLRVCVARATKGLIRSGGIQDIDQEWGAAAIHFWACPAPGYSGPLGDIKKITVHSTHEAGLLQNNYFVEDFKVLVSSSDKFNPLSSVSLENLQKRISTCIKKHELCPTFQDKAAPSRLISIISCKWIKLDNTDGQTLRYAALSYCWGASPALESSKTTLKNLNARLAGFSPSDLPETLQQCIELARRMNINYIWIDSLCIIQDCELDWKTQSQRMMMYYSNAYVTLVPILADSAECGLQFQEDSQFILRAPELNMVLTAEDRMHYHSSVAAGHKPPKWATRGWTLQEELNSSRVLYISGRTAELVCRQGCYDTIEGWKDIEYGYHSIPSFLAFHNSQMDQRTLARFYDQYSLVVSKYTGRTLTKLSDRWVAFAGIAERFTLLTGQRNVEGLWENDIISQLMWRISHPVSETLKIQEPGFPSWSWIGSNWCLREDMFHHHPTVQLPFNSGRIKKPNSELESIIYDNQTTILQLRGVLFPPTQLEELIASLGPNWRRHVLHLDYELSDEWVRGKDRVGLLLGRRLYEPRDPDRSSFETTPAINSTHPRPLPTAPTIPIQASAAITRPEARHLYRAPSLSKPISSLGLTTLGASPSVGALRALKKITIEVQEHLIDLGSLWRRGGALRQAVDQEVESKKQQGQEAPKPHLSPAAANAVLRSLRLQIRLANRSSVTVSRQEPSSRSHLGIMPASPTTMDLDHQHQPQPTACDTADKILKALTLPVPIQQEAFICLTRVLAACHPSAVKIAYFYNDGGDASWELPALQDQEAAIIAIHCQDPDINWSLCSVKRADLNMEVTFHSHNHHSEQWEYIGERFGKGQSFRTVKHAFVKQGCPHQHDDWGSGLHALSCISRILQGLPCSPDITENTAVEQSVFKKALLEVDLSNVDIKDKQILEALNLRDLEAKFTEESTADIDRRRQEAHAKVLAALATSKAAQEMLKVLINKQQQKKHEADRALHKTKADAVSLDRMYHARQKYKKQQETARQKRAVEEKRNRLEEELKKAVEDCDEKADNHEGALWEYDDSMVAVGGANKDDWEDHMMGLEELKSNGDFKRQLDRALGLTENYLRELTNRLDLNSPFFDACEYLSDNDSDNGRDQITSDQMQPPGKTPYELGHLARQFPYVFRLIQAKDPNLHANIIQWMQCFSVDSGFIHRLTYLGNCGEKWFGPPKEWNMEKVLLWLSDILSEFYEASISSEVPEALRQNETALHNPAIAGIDASRAGERREGIQEYQGLDGRVWELENTSDRTEAIYADVIVLSPGPYSPEPTVAELPANNEPWRSVRAPY</sequence>
<gene>
    <name evidence="4" type="ORF">F53441_5383</name>
</gene>
<evidence type="ECO:0000256" key="1">
    <source>
        <dbReference type="SAM" id="Coils"/>
    </source>
</evidence>
<dbReference type="OrthoDB" id="5040507at2759"/>